<organism evidence="3 4">
    <name type="scientific">Magnaporthiopsis poae (strain ATCC 64411 / 73-15)</name>
    <name type="common">Kentucky bluegrass fungus</name>
    <name type="synonym">Magnaporthe poae</name>
    <dbReference type="NCBI Taxonomy" id="644358"/>
    <lineage>
        <taxon>Eukaryota</taxon>
        <taxon>Fungi</taxon>
        <taxon>Dikarya</taxon>
        <taxon>Ascomycota</taxon>
        <taxon>Pezizomycotina</taxon>
        <taxon>Sordariomycetes</taxon>
        <taxon>Sordariomycetidae</taxon>
        <taxon>Magnaporthales</taxon>
        <taxon>Magnaporthaceae</taxon>
        <taxon>Magnaporthiopsis</taxon>
    </lineage>
</organism>
<evidence type="ECO:0000313" key="3">
    <source>
        <dbReference type="EnsemblFungi" id="MAPG_06437T0"/>
    </source>
</evidence>
<reference evidence="3" key="4">
    <citation type="journal article" date="2015" name="G3 (Bethesda)">
        <title>Genome sequences of three phytopathogenic species of the Magnaporthaceae family of fungi.</title>
        <authorList>
            <person name="Okagaki L.H."/>
            <person name="Nunes C.C."/>
            <person name="Sailsbery J."/>
            <person name="Clay B."/>
            <person name="Brown D."/>
            <person name="John T."/>
            <person name="Oh Y."/>
            <person name="Young N."/>
            <person name="Fitzgerald M."/>
            <person name="Haas B.J."/>
            <person name="Zeng Q."/>
            <person name="Young S."/>
            <person name="Adiconis X."/>
            <person name="Fan L."/>
            <person name="Levin J.Z."/>
            <person name="Mitchell T.K."/>
            <person name="Okubara P.A."/>
            <person name="Farman M.L."/>
            <person name="Kohn L.M."/>
            <person name="Birren B."/>
            <person name="Ma L.-J."/>
            <person name="Dean R.A."/>
        </authorList>
    </citation>
    <scope>NUCLEOTIDE SEQUENCE</scope>
    <source>
        <strain evidence="3">ATCC 64411 / 73-15</strain>
    </source>
</reference>
<gene>
    <name evidence="2" type="ORF">MAPG_06437</name>
</gene>
<proteinExistence type="predicted"/>
<name>A0A0C4E211_MAGP6</name>
<feature type="region of interest" description="Disordered" evidence="1">
    <location>
        <begin position="42"/>
        <end position="111"/>
    </location>
</feature>
<dbReference type="EMBL" id="ADBL01001562">
    <property type="status" value="NOT_ANNOTATED_CDS"/>
    <property type="molecule type" value="Genomic_DNA"/>
</dbReference>
<dbReference type="VEuPathDB" id="FungiDB:MAPG_06437"/>
<dbReference type="EnsemblFungi" id="MAPG_06437T0">
    <property type="protein sequence ID" value="MAPG_06437T0"/>
    <property type="gene ID" value="MAPG_06437"/>
</dbReference>
<reference evidence="3" key="5">
    <citation type="submission" date="2015-06" db="UniProtKB">
        <authorList>
            <consortium name="EnsemblFungi"/>
        </authorList>
    </citation>
    <scope>IDENTIFICATION</scope>
    <source>
        <strain evidence="3">ATCC 64411</strain>
    </source>
</reference>
<dbReference type="Proteomes" id="UP000011715">
    <property type="component" value="Unassembled WGS sequence"/>
</dbReference>
<evidence type="ECO:0000256" key="1">
    <source>
        <dbReference type="SAM" id="MobiDB-lite"/>
    </source>
</evidence>
<keyword evidence="4" id="KW-1185">Reference proteome</keyword>
<reference evidence="4" key="1">
    <citation type="submission" date="2010-05" db="EMBL/GenBank/DDBJ databases">
        <title>The genome sequence of Magnaporthe poae strain ATCC 64411.</title>
        <authorList>
            <person name="Ma L.-J."/>
            <person name="Dead R."/>
            <person name="Young S."/>
            <person name="Zeng Q."/>
            <person name="Koehrsen M."/>
            <person name="Alvarado L."/>
            <person name="Berlin A."/>
            <person name="Chapman S.B."/>
            <person name="Chen Z."/>
            <person name="Freedman E."/>
            <person name="Gellesch M."/>
            <person name="Goldberg J."/>
            <person name="Griggs A."/>
            <person name="Gujja S."/>
            <person name="Heilman E.R."/>
            <person name="Heiman D."/>
            <person name="Hepburn T."/>
            <person name="Howarth C."/>
            <person name="Jen D."/>
            <person name="Larson L."/>
            <person name="Mehta T."/>
            <person name="Neiman D."/>
            <person name="Pearson M."/>
            <person name="Roberts A."/>
            <person name="Saif S."/>
            <person name="Shea T."/>
            <person name="Shenoy N."/>
            <person name="Sisk P."/>
            <person name="Stolte C."/>
            <person name="Sykes S."/>
            <person name="Walk T."/>
            <person name="White J."/>
            <person name="Yandava C."/>
            <person name="Haas B."/>
            <person name="Nusbaum C."/>
            <person name="Birren B."/>
        </authorList>
    </citation>
    <scope>NUCLEOTIDE SEQUENCE [LARGE SCALE GENOMIC DNA]</scope>
    <source>
        <strain evidence="4">ATCC 64411 / 73-15</strain>
    </source>
</reference>
<dbReference type="AlphaFoldDB" id="A0A0C4E211"/>
<dbReference type="EMBL" id="GL876970">
    <property type="protein sequence ID" value="KLU87437.1"/>
    <property type="molecule type" value="Genomic_DNA"/>
</dbReference>
<evidence type="ECO:0000313" key="4">
    <source>
        <dbReference type="Proteomes" id="UP000011715"/>
    </source>
</evidence>
<reference evidence="2" key="2">
    <citation type="submission" date="2010-05" db="EMBL/GenBank/DDBJ databases">
        <title>The Genome Sequence of Magnaporthe poae strain ATCC 64411.</title>
        <authorList>
            <consortium name="The Broad Institute Genome Sequencing Platform"/>
            <consortium name="Broad Institute Genome Sequencing Center for Infectious Disease"/>
            <person name="Ma L.-J."/>
            <person name="Dead R."/>
            <person name="Young S."/>
            <person name="Zeng Q."/>
            <person name="Koehrsen M."/>
            <person name="Alvarado L."/>
            <person name="Berlin A."/>
            <person name="Chapman S.B."/>
            <person name="Chen Z."/>
            <person name="Freedman E."/>
            <person name="Gellesch M."/>
            <person name="Goldberg J."/>
            <person name="Griggs A."/>
            <person name="Gujja S."/>
            <person name="Heilman E.R."/>
            <person name="Heiman D."/>
            <person name="Hepburn T."/>
            <person name="Howarth C."/>
            <person name="Jen D."/>
            <person name="Larson L."/>
            <person name="Mehta T."/>
            <person name="Neiman D."/>
            <person name="Pearson M."/>
            <person name="Roberts A."/>
            <person name="Saif S."/>
            <person name="Shea T."/>
            <person name="Shenoy N."/>
            <person name="Sisk P."/>
            <person name="Stolte C."/>
            <person name="Sykes S."/>
            <person name="Walk T."/>
            <person name="White J."/>
            <person name="Yandava C."/>
            <person name="Haas B."/>
            <person name="Nusbaum C."/>
            <person name="Birren B."/>
        </authorList>
    </citation>
    <scope>NUCLEOTIDE SEQUENCE</scope>
    <source>
        <strain evidence="2">ATCC 64411</strain>
    </source>
</reference>
<protein>
    <submittedName>
        <fullName evidence="2 3">Uncharacterized protein</fullName>
    </submittedName>
</protein>
<evidence type="ECO:0000313" key="2">
    <source>
        <dbReference type="EMBL" id="KLU87437.1"/>
    </source>
</evidence>
<accession>A0A0C4E211</accession>
<reference evidence="2" key="3">
    <citation type="submission" date="2011-03" db="EMBL/GenBank/DDBJ databases">
        <title>Annotation of Magnaporthe poae ATCC 64411.</title>
        <authorList>
            <person name="Ma L.-J."/>
            <person name="Dead R."/>
            <person name="Young S.K."/>
            <person name="Zeng Q."/>
            <person name="Gargeya S."/>
            <person name="Fitzgerald M."/>
            <person name="Haas B."/>
            <person name="Abouelleil A."/>
            <person name="Alvarado L."/>
            <person name="Arachchi H.M."/>
            <person name="Berlin A."/>
            <person name="Brown A."/>
            <person name="Chapman S.B."/>
            <person name="Chen Z."/>
            <person name="Dunbar C."/>
            <person name="Freedman E."/>
            <person name="Gearin G."/>
            <person name="Gellesch M."/>
            <person name="Goldberg J."/>
            <person name="Griggs A."/>
            <person name="Gujja S."/>
            <person name="Heiman D."/>
            <person name="Howarth C."/>
            <person name="Larson L."/>
            <person name="Lui A."/>
            <person name="MacDonald P.J.P."/>
            <person name="Mehta T."/>
            <person name="Montmayeur A."/>
            <person name="Murphy C."/>
            <person name="Neiman D."/>
            <person name="Pearson M."/>
            <person name="Priest M."/>
            <person name="Roberts A."/>
            <person name="Saif S."/>
            <person name="Shea T."/>
            <person name="Shenoy N."/>
            <person name="Sisk P."/>
            <person name="Stolte C."/>
            <person name="Sykes S."/>
            <person name="Yandava C."/>
            <person name="Wortman J."/>
            <person name="Nusbaum C."/>
            <person name="Birren B."/>
        </authorList>
    </citation>
    <scope>NUCLEOTIDE SEQUENCE</scope>
    <source>
        <strain evidence="2">ATCC 64411</strain>
    </source>
</reference>
<feature type="compositionally biased region" description="Low complexity" evidence="1">
    <location>
        <begin position="74"/>
        <end position="85"/>
    </location>
</feature>
<sequence length="130" mass="13572">MSRFPSAGASFLGSGETDDAAQRLCLGSAGLLWYPFHQAKTHAPPPFSQPASQPDSHWQEKRLRRVPSPWLQVAAAGTSGRGRATPDGGQSLAAQIPASGGGLAGQGPARPVFARPDVRVVECRAGVDPF</sequence>